<dbReference type="RefSeq" id="XP_002946563.1">
    <property type="nucleotide sequence ID" value="XM_002946517.1"/>
</dbReference>
<sequence length="4432" mass="476701">MFRKLPAMTHSIRYVARLVSAPPQHRFRPAKCEILQRREPSGAGLWTAGGDSTETPDGQNVQPVVDDQLRHIFPERPAVVTLLRSNINLPTDEAAHLAEECTGSGGPYVNGECPRDSEHNCVRISFSMLQDGTMANEIELCHTLVQWPYLTEMSLVSSIIAIFLPGWGHPSSGAEALLRLSATPWFYLNFVLRNSQLYVPVLAPHLRHLTYGWRAAAAEAARKDVHLTPENLQQIFASMVDDGIAVNTSTSAPSESGDGRQRLCNESKKPPLPKLSRPFHRVGLVGSNDEATRSPLGDPTLSCNWATLSMRQMAGVPACEDQPKRLEQMGVVLTMAAFRVGYFAGGDGESSLKLDLRNGAGFVRHNSAQVTNWLLPIRSMSFEHRCAAPTVEESQVLQKYIVAARKLVFQVKRMQRHKEEKKRIEEQSTRGNVTESQQVAVKSSAASRNVLNDAEGVSSGVVGGDDFASVRSRAMQRSGGTSALDLLVEQATLRAAGLLELHNLPLPTSSAALIASGKLLSRQPAVSKILFNLETAVIRASFSNIPLWHALLDDVGIAVDLLQRNNGLFPPAPVIAWPTTSTCPRAHTPASEAAMEARATWKFRTSSMSVEAKIESLGFVLCDDKAKSYGAPDVLTAALEQVTVQYSTEKRCLYIRNAIRYYDHLPEQSGCISLRLAAQFLNNSTGRYVFVTSSELMKLTFHPSCLLTLGDTLSFVRRLYDRHEVATTVTGVSRGGATAPVAEDPPTVSEQMALSGSIMMRVPQRYLIQNLTGLMMSYWAPKSESDVQPASTKRILPSGCSEELQVTPTAKQVKIVGPGGVVLTRLQAQVIVLNFEGSWMPVTDVSVDVVGKYCYELHSPTDDQRAPVVVDVVLVGRTKILKIHSALFVQNNTNCRLSFRLHFPSVSLARQVVRGAGDVQLPGEQDIRLRPLKPGEGRYLPVVAALGGSLYLEARTPQGKGWCTYEAAQHDVIRLFPRVSDMLEQAGFIATGLPVVNQMGLYGNSPLHFAVKVRVRTRTEYSYTTFHSMEVPGPGLFAKASRPLEASVKICPTIVLTNSLPYYMEGYIISLNAVNRELEVSNKGTTSPQVAANPITVSAGSVLAASDGVSNNSGPPAGVSRRFMKIRRSETVLEETRELDEERIVLDFDALVKMLKPKAAKELQLRKVPGYETMTSNVKKCNMLARLYCELRWAAKRNVKEMDLLTRIETEPADRVTWQELDGFIEWARQSVRLVHVPPGEAQPLYLDMHKQMVLCIKVPELHLHCTRPVEVNHGCSTATNGDHELPDFVRLEYVEDPDMPLSHVLRDMMSRNHVEPARPLLQVVNQKFQDTAAAVGDRVANTVDKVANTVRDVFSGPHHGKAVQHTLPAESAPPNLMHADSLSYWQDNQNTIVRLQLLVKPGPWHGTIGTDCSHQGAVGTDTDAAATPTARGPLLSSRVADSCHATGLNVLAADAAPAAQGFPATGNTTGDSFAALDHGVTGPASPFARQAFAAVPLDLGKSNDSADAVSVPTSEQPATGLPSSGVPQPRALSSGSALPPAWSIFDRFRASTVGKTHDAKVLQATESSEATVRTNPRCSQTTSATGTPHQTSPGSVVHESDSASPICFPGASPSRHSQEYACQVTMPTKSAFHADATSSMAIPGASYGDGTATGVCTGDRLPLRTPRSSGSHRHDTLWSVNAVYTCGSSMSTLSGSDLPTRVPAVELHQPEDPLKTLEFGHWKSGLCSPVPGDLSRRGSASTREAAGGSGSSRPATQPDNQPAVAGHLSATQDLLDSRPAAKLSDGYAHLEKYSEIAGRIAGRTNRAMRRSVTLSGSPTLRRAHSRSLRPALSVVTCAAAGASTSRSNARETVSLQLSSPLEAPVGAYLPGLEAQAGIDVTRLHGISPDSDLETGDVSEVTRDGHRASGNTRDLNSRRVERDLPSISEAANHGTTGELNIMGGSTMVASGNVSSQLPHGRRWTADDVGNDTCYVDEFLGYDDFGILAGASVAETCRKSPVGPKSHSEKRLYGRTSRQPRERALMGRLQQSSLEGGVGKKGSLQRSFKAFLLREGRLPSNPMLLAKSAMQVVPRLPDIARIVGERIVDGGQQVIQGVPHMATVVADTIIAGGQGVKEKVVESTEQAIKIAKPKIKKGLLAMAWKATEAMRKRKQGVDGFATYDNLQFSRSGKHKNSQERAPKVLLLSLHNSLADKDEYVCHLTLYAPYWVDNRTGLYLLFKDLDAPAGLDNLPFLLWNPVRVPGDKPGNVPSEASKEPGSCDGVSTPRLDKRSVLGLQPGKGRRGGHGGQGQKPALLNDQARTRFCVEDHGHARTDFCIAFTIATINQKYSVDIKGEKVHPFLSEDALRGFAKFPIASIGPRYSRNEPSLRTNVPEIVSNFGLDRVNGGESPTGFSPRSSAQRGQVQMEVIPVPDGVTQRKSGPAADTAPKQQPSGPEEVSLSPQPANIKDALSSGLPPRHATFQSDFELPADAAGPTEKLDVEGSSEQRTGIIPLLTGEHPAYASSHGVEAEGVTKTNQASSSQPAAICAKLSGFGPTASADTGLALPKLQNGPKGLTVPEITPADNGDEDYVDDDGKGPPMTSMPTAPLPDIPKHGFLRAEIPSLPSLYAPNADTASSFGRLQGSAPAGDRLSSASAITDIERKGRKRSSRQDSNQDSIERTQSGHKQSAPTHVRRLYQFAVEVWAAPNDTVFGRTKVITVKNKYLILNATGLLIEYKQKGTPDPGFNPGQGKYGKTRRFSRRLPHNSSASWHWDDADAEHELVIRPAGDDWEWSGSFELPEVEDYFGLRIRHRQRNEYVIIPVNITVGAAGSVLVTLNSKGSVPPYMIINRCRDVIIRLKQADYNPRPVNGGDSNRPRECWDEIQPGSNQMPFAWDEPRLRHVVKVVAYIERDKATNQADAIDVDLDAVDANRTIDIQSRSALPLQLSTHAARAKLTDNAKKVYVTVYADGPTRVLCFSEDRSGAANLDDENSLLNLSYRLQRVASRLKEVDRRLVQRLGGVLDLEVGAQATVEHDGGSSQRANTASVLGDEHRRPVRNRAGHAAPSRLIGMGAFRFGALQMPSSGTATPSVLHPGGAGAGAQGAQFAFSRFPSLGLRGGSGTASVAQAPIANTPVSNSTLSPAAQPAHPSRTQSNQSHGPSITRLAQGLSPSMDGLVPLFRLAPGADDASLQTLEALPAYGGNIDLPVGGDLTVILRSVEGLSAGLRSNEKIIAVEGQMAVVSSIPGRGDVKASWMQPIDQPTLPSNGGSGGGTNVAGPGSSTCHVLLQDHMEIFRDVAASSELRIEFYVAKGTEQSQVGPVGQGCLTVLPRRQQLRPACTSPSSQSCATASGISSGRTAGNSLAAHMHRLAASGGQFAGCVRIPLSFTLGCEKEKIWRLALERKAGSQLIRGYVSLSFAWRITSEGMLVHEVTTLERILDEKLELLAQLNPMPISAAASFVHGPTEQASAGVQDPGSAGAAFSTPTAGGVVDHGSLNLGSGGIAASTARPLQVKKTAKALAESYYVNLELSILEIAGLLPREGLRATVAASMYGRQTASTMSVAMLPRAVVTMTCGGDTKREIASTNSVNPRFSKNKHTFENVPLGSKLDLKVFDQVSGSYTKPVAEAELHLSLIPGTDPIYAWVALARRKHGSRSQRMLALIMVMEEEGDAGVQLLLRIKINKPQIHGVSMAVTLDLAGIGLCAKTNLEELFNYTMHKLRAMLVQTRTEVQLSLAVQTIQLDNQMLEAKNPVVLSPADVSGSSSLAQARRRHMAQFSRRMGRSNPVLRVGVQDPSLRDPLLTCQVVYNQAGSNHAMVNSKEDSVGILAFRKVVMQLGPLDFSADQEFIEGVIAYLNGLPLEDFYQDKEWQLKIDAMQGGSMAPIGAAEDLITLTRQDSLSDFSFAWLAAKEAKEFELLRGQSSMWFYLEEIRWARAQPREFYLSDVFINVTLALSSSFNTGGSAPMLARSTGREDDRQRSMLRGFLSRVSGSNGFQLINVTNAPIQLEHVELKNHLVNRVSLVNKLYRHYSWIAIAQARKVLGGAGPAIAAIPASLLWASIALVDLGQDVAAKRVNPLLVPARIGYVAFTLMGQVIGVLSRTMCAVMGVLPPRFSSDSLNLCDSETARRFGMKPQTAIDALYLGQRDVVLGLMSAAFGFVHDTAAGGRWKGGLVVLGVPAGILKASLGLGVRPAAGAVEATSKLLQGIGLACLGKRGIQGKLVRRVQAPGLAITDVVQAARASVAQAAIQAALIAAWQAALPAISSSLADDDVLDVVAARATRVVLLTNRHLAYLYARRVTATASTSSSVASGNTTSGAFSVTYRVKWIIRNDHIDNIRGVDRNYAVSVEYHKPVKLGRLSLKLPLHRGMRTTTAEGHKDLIFRLNRHIGRSAHGNAFVSTIAAVTADSAGNAGTSVQGLRIMMPAEVEVAAVGQHGARGSQGTPR</sequence>
<dbReference type="OrthoDB" id="540296at2759"/>
<gene>
    <name evidence="4" type="ORF">VOLCADRAFT_102987</name>
</gene>
<dbReference type="eggNOG" id="ENOG502R7XD">
    <property type="taxonomic scope" value="Eukaryota"/>
</dbReference>
<feature type="region of interest" description="Disordered" evidence="2">
    <location>
        <begin position="1731"/>
        <end position="1764"/>
    </location>
</feature>
<keyword evidence="5" id="KW-1185">Reference proteome</keyword>
<comment type="similarity">
    <text evidence="1">Belongs to the VPS13 family.</text>
</comment>
<feature type="region of interest" description="Disordered" evidence="2">
    <location>
        <begin position="2547"/>
        <end position="2596"/>
    </location>
</feature>
<feature type="region of interest" description="Disordered" evidence="2">
    <location>
        <begin position="3117"/>
        <end position="3150"/>
    </location>
</feature>
<feature type="region of interest" description="Disordered" evidence="2">
    <location>
        <begin position="1998"/>
        <end position="2018"/>
    </location>
</feature>
<organism evidence="5">
    <name type="scientific">Volvox carteri f. nagariensis</name>
    <dbReference type="NCBI Taxonomy" id="3068"/>
    <lineage>
        <taxon>Eukaryota</taxon>
        <taxon>Viridiplantae</taxon>
        <taxon>Chlorophyta</taxon>
        <taxon>core chlorophytes</taxon>
        <taxon>Chlorophyceae</taxon>
        <taxon>CS clade</taxon>
        <taxon>Chlamydomonadales</taxon>
        <taxon>Volvocaceae</taxon>
        <taxon>Volvox</taxon>
    </lineage>
</organism>
<dbReference type="PANTHER" id="PTHR16166:SF93">
    <property type="entry name" value="INTERMEMBRANE LIPID TRANSFER PROTEIN VPS13"/>
    <property type="match status" value="1"/>
</dbReference>
<dbReference type="Pfam" id="PF25036">
    <property type="entry name" value="VPS13_VAB"/>
    <property type="match status" value="1"/>
</dbReference>
<feature type="region of interest" description="Disordered" evidence="2">
    <location>
        <begin position="2246"/>
        <end position="2295"/>
    </location>
</feature>
<dbReference type="InterPro" id="IPR009543">
    <property type="entry name" value="VPS13_VAB"/>
</dbReference>
<feature type="compositionally biased region" description="Polar residues" evidence="2">
    <location>
        <begin position="1512"/>
        <end position="1535"/>
    </location>
</feature>
<protein>
    <recommendedName>
        <fullName evidence="3">Vacuolar protein sorting-associated protein 13 VPS13 adaptor binding domain-containing protein</fullName>
    </recommendedName>
</protein>
<feature type="compositionally biased region" description="Polar residues" evidence="2">
    <location>
        <begin position="2654"/>
        <end position="2673"/>
    </location>
</feature>
<feature type="compositionally biased region" description="Polar residues" evidence="2">
    <location>
        <begin position="3134"/>
        <end position="3144"/>
    </location>
</feature>
<feature type="region of interest" description="Disordered" evidence="2">
    <location>
        <begin position="3016"/>
        <end position="3047"/>
    </location>
</feature>
<feature type="region of interest" description="Disordered" evidence="2">
    <location>
        <begin position="247"/>
        <end position="279"/>
    </location>
</feature>
<feature type="region of interest" description="Disordered" evidence="2">
    <location>
        <begin position="2622"/>
        <end position="2674"/>
    </location>
</feature>
<feature type="compositionally biased region" description="Basic and acidic residues" evidence="2">
    <location>
        <begin position="257"/>
        <end position="269"/>
    </location>
</feature>
<evidence type="ECO:0000256" key="2">
    <source>
        <dbReference type="SAM" id="MobiDB-lite"/>
    </source>
</evidence>
<feature type="region of interest" description="Disordered" evidence="2">
    <location>
        <begin position="418"/>
        <end position="439"/>
    </location>
</feature>
<proteinExistence type="inferred from homology"/>
<feature type="region of interest" description="Disordered" evidence="2">
    <location>
        <begin position="1566"/>
        <end position="1604"/>
    </location>
</feature>
<feature type="compositionally biased region" description="Polar residues" evidence="2">
    <location>
        <begin position="2393"/>
        <end position="2405"/>
    </location>
</feature>
<dbReference type="InParanoid" id="D8TJ75"/>
<dbReference type="EMBL" id="GL378324">
    <property type="protein sequence ID" value="EFJ52490.1"/>
    <property type="molecule type" value="Genomic_DNA"/>
</dbReference>
<feature type="domain" description="Vacuolar protein sorting-associated protein 13 VPS13 adaptor binding" evidence="3">
    <location>
        <begin position="2683"/>
        <end position="2882"/>
    </location>
</feature>
<feature type="region of interest" description="Disordered" evidence="2">
    <location>
        <begin position="2383"/>
        <end position="2463"/>
    </location>
</feature>
<dbReference type="InterPro" id="IPR026847">
    <property type="entry name" value="VPS13"/>
</dbReference>
<dbReference type="KEGG" id="vcn:VOLCADRAFT_102987"/>
<evidence type="ECO:0000313" key="4">
    <source>
        <dbReference type="EMBL" id="EFJ52490.1"/>
    </source>
</evidence>
<name>D8TJ75_VOLCA</name>
<dbReference type="GeneID" id="9624526"/>
<feature type="compositionally biased region" description="Polar residues" evidence="2">
    <location>
        <begin position="1566"/>
        <end position="1595"/>
    </location>
</feature>
<reference evidence="4 5" key="1">
    <citation type="journal article" date="2010" name="Science">
        <title>Genomic analysis of organismal complexity in the multicellular green alga Volvox carteri.</title>
        <authorList>
            <person name="Prochnik S.E."/>
            <person name="Umen J."/>
            <person name="Nedelcu A.M."/>
            <person name="Hallmann A."/>
            <person name="Miller S.M."/>
            <person name="Nishii I."/>
            <person name="Ferris P."/>
            <person name="Kuo A."/>
            <person name="Mitros T."/>
            <person name="Fritz-Laylin L.K."/>
            <person name="Hellsten U."/>
            <person name="Chapman J."/>
            <person name="Simakov O."/>
            <person name="Rensing S.A."/>
            <person name="Terry A."/>
            <person name="Pangilinan J."/>
            <person name="Kapitonov V."/>
            <person name="Jurka J."/>
            <person name="Salamov A."/>
            <person name="Shapiro H."/>
            <person name="Schmutz J."/>
            <person name="Grimwood J."/>
            <person name="Lindquist E."/>
            <person name="Lucas S."/>
            <person name="Grigoriev I.V."/>
            <person name="Schmitt R."/>
            <person name="Kirk D."/>
            <person name="Rokhsar D.S."/>
        </authorList>
    </citation>
    <scope>NUCLEOTIDE SEQUENCE [LARGE SCALE GENOMIC DNA]</scope>
    <source>
        <strain evidence="5">f. Nagariensis / Eve</strain>
    </source>
</reference>
<feature type="region of interest" description="Disordered" evidence="2">
    <location>
        <begin position="1888"/>
        <end position="1916"/>
    </location>
</feature>
<evidence type="ECO:0000313" key="5">
    <source>
        <dbReference type="Proteomes" id="UP000001058"/>
    </source>
</evidence>
<feature type="compositionally biased region" description="Basic and acidic residues" evidence="2">
    <location>
        <begin position="418"/>
        <end position="428"/>
    </location>
</feature>
<dbReference type="GO" id="GO:0045053">
    <property type="term" value="P:protein retention in Golgi apparatus"/>
    <property type="evidence" value="ECO:0007669"/>
    <property type="project" value="TreeGrafter"/>
</dbReference>
<feature type="compositionally biased region" description="Polar residues" evidence="2">
    <location>
        <begin position="1752"/>
        <end position="1761"/>
    </location>
</feature>
<evidence type="ECO:0000256" key="1">
    <source>
        <dbReference type="ARBA" id="ARBA00006545"/>
    </source>
</evidence>
<feature type="region of interest" description="Disordered" evidence="2">
    <location>
        <begin position="1503"/>
        <end position="1535"/>
    </location>
</feature>
<dbReference type="Proteomes" id="UP000001058">
    <property type="component" value="Unassembled WGS sequence"/>
</dbReference>
<feature type="compositionally biased region" description="Polar residues" evidence="2">
    <location>
        <begin position="3021"/>
        <end position="3030"/>
    </location>
</feature>
<accession>D8TJ75</accession>
<evidence type="ECO:0000259" key="3">
    <source>
        <dbReference type="Pfam" id="PF25036"/>
    </source>
</evidence>
<dbReference type="PANTHER" id="PTHR16166">
    <property type="entry name" value="VACUOLAR PROTEIN SORTING-ASSOCIATED PROTEIN VPS13"/>
    <property type="match status" value="1"/>
</dbReference>
<dbReference type="GO" id="GO:0006623">
    <property type="term" value="P:protein targeting to vacuole"/>
    <property type="evidence" value="ECO:0007669"/>
    <property type="project" value="TreeGrafter"/>
</dbReference>
<feature type="compositionally biased region" description="Polar residues" evidence="2">
    <location>
        <begin position="3117"/>
        <end position="3126"/>
    </location>
</feature>